<evidence type="ECO:0000256" key="1">
    <source>
        <dbReference type="ARBA" id="ARBA00001954"/>
    </source>
</evidence>
<evidence type="ECO:0000313" key="3">
    <source>
        <dbReference type="EMBL" id="GCD63935.1"/>
    </source>
</evidence>
<reference evidence="3 4" key="1">
    <citation type="submission" date="2016-06" db="EMBL/GenBank/DDBJ databases">
        <title>Acetobacter pasteurianus NBRC 3278 whole genome sequencing project.</title>
        <authorList>
            <person name="Matsutani M."/>
            <person name="Shiwa Y."/>
            <person name="Okamoto-Kainuma A."/>
            <person name="Ishikawa M."/>
            <person name="Koizumi Y."/>
            <person name="Yoshikawa H."/>
            <person name="Yakushi T."/>
            <person name="Matsushita K."/>
        </authorList>
    </citation>
    <scope>NUCLEOTIDE SEQUENCE [LARGE SCALE GENOMIC DNA]</scope>
    <source>
        <strain evidence="3 4">NBRC 3278</strain>
    </source>
</reference>
<dbReference type="GO" id="GO:0017000">
    <property type="term" value="P:antibiotic biosynthetic process"/>
    <property type="evidence" value="ECO:0007669"/>
    <property type="project" value="UniProtKB-KW"/>
</dbReference>
<comment type="cofactor">
    <cofactor evidence="1">
        <name>Fe(2+)</name>
        <dbReference type="ChEBI" id="CHEBI:29033"/>
    </cofactor>
</comment>
<keyword evidence="4" id="KW-1185">Reference proteome</keyword>
<dbReference type="PANTHER" id="PTHR10696">
    <property type="entry name" value="GAMMA-BUTYROBETAINE HYDROXYLASE-RELATED"/>
    <property type="match status" value="1"/>
</dbReference>
<proteinExistence type="predicted"/>
<sequence>MQSVAADLDLHGYVFLPRHLQGEMSEEVAAGFGEMMTPWEGGLVQSLIPRARSTPNTYSGNFGLNPFPFHTDLAQWPVPPRYLMLRCVRGYRDVPTLIVDGHVLLQRLGTETLSRAVVRPRRPQAGQLRLLRLLQREESESLLRWDEVYLRPASRIGELAFVEMARCLRDASPKPLVMAEDGDTVIIDNWRMLHARPAIPRNRLDRCLERVYLRSLN</sequence>
<accession>A0A401X7M0</accession>
<dbReference type="EMBL" id="BDEV01000134">
    <property type="protein sequence ID" value="GCD63935.1"/>
    <property type="molecule type" value="Genomic_DNA"/>
</dbReference>
<protein>
    <recommendedName>
        <fullName evidence="5">TauD/TfdA-like domain-containing protein</fullName>
    </recommendedName>
</protein>
<comment type="caution">
    <text evidence="3">The sequence shown here is derived from an EMBL/GenBank/DDBJ whole genome shotgun (WGS) entry which is preliminary data.</text>
</comment>
<dbReference type="PANTHER" id="PTHR10696:SF56">
    <property type="entry name" value="TAUD_TFDA-LIKE DOMAIN-CONTAINING PROTEIN"/>
    <property type="match status" value="1"/>
</dbReference>
<name>A0A401X7M0_ACEPA</name>
<keyword evidence="2" id="KW-0560">Oxidoreductase</keyword>
<dbReference type="Proteomes" id="UP000287385">
    <property type="component" value="Unassembled WGS sequence"/>
</dbReference>
<dbReference type="GO" id="GO:0016706">
    <property type="term" value="F:2-oxoglutarate-dependent dioxygenase activity"/>
    <property type="evidence" value="ECO:0007669"/>
    <property type="project" value="UniProtKB-ARBA"/>
</dbReference>
<dbReference type="InterPro" id="IPR050411">
    <property type="entry name" value="AlphaKG_dependent_hydroxylases"/>
</dbReference>
<dbReference type="AlphaFoldDB" id="A0A401X7M0"/>
<dbReference type="SUPFAM" id="SSF51197">
    <property type="entry name" value="Clavaminate synthase-like"/>
    <property type="match status" value="1"/>
</dbReference>
<evidence type="ECO:0000313" key="4">
    <source>
        <dbReference type="Proteomes" id="UP000287385"/>
    </source>
</evidence>
<dbReference type="InterPro" id="IPR042098">
    <property type="entry name" value="TauD-like_sf"/>
</dbReference>
<evidence type="ECO:0008006" key="5">
    <source>
        <dbReference type="Google" id="ProtNLM"/>
    </source>
</evidence>
<dbReference type="Gene3D" id="3.60.130.10">
    <property type="entry name" value="Clavaminate synthase-like"/>
    <property type="match status" value="1"/>
</dbReference>
<gene>
    <name evidence="3" type="ORF">NBRC3278_3028</name>
</gene>
<organism evidence="3 4">
    <name type="scientific">Acetobacter pasteurianus NBRC 3278</name>
    <dbReference type="NCBI Taxonomy" id="1226660"/>
    <lineage>
        <taxon>Bacteria</taxon>
        <taxon>Pseudomonadati</taxon>
        <taxon>Pseudomonadota</taxon>
        <taxon>Alphaproteobacteria</taxon>
        <taxon>Acetobacterales</taxon>
        <taxon>Acetobacteraceae</taxon>
        <taxon>Acetobacter</taxon>
    </lineage>
</organism>
<evidence type="ECO:0000256" key="2">
    <source>
        <dbReference type="ARBA" id="ARBA00023002"/>
    </source>
</evidence>